<protein>
    <submittedName>
        <fullName evidence="1">Uncharacterized protein</fullName>
    </submittedName>
</protein>
<proteinExistence type="predicted"/>
<dbReference type="EMBL" id="CATKSN020000134">
    <property type="protein sequence ID" value="CAI9149116.1"/>
    <property type="molecule type" value="Genomic_DNA"/>
</dbReference>
<keyword evidence="2" id="KW-1185">Reference proteome</keyword>
<evidence type="ECO:0000313" key="1">
    <source>
        <dbReference type="EMBL" id="CAI9149116.1"/>
    </source>
</evidence>
<organism evidence="1 2">
    <name type="scientific">Rangifer tarandus platyrhynchus</name>
    <name type="common">Svalbard reindeer</name>
    <dbReference type="NCBI Taxonomy" id="3082113"/>
    <lineage>
        <taxon>Eukaryota</taxon>
        <taxon>Metazoa</taxon>
        <taxon>Chordata</taxon>
        <taxon>Craniata</taxon>
        <taxon>Vertebrata</taxon>
        <taxon>Euteleostomi</taxon>
        <taxon>Mammalia</taxon>
        <taxon>Eutheria</taxon>
        <taxon>Laurasiatheria</taxon>
        <taxon>Artiodactyla</taxon>
        <taxon>Ruminantia</taxon>
        <taxon>Pecora</taxon>
        <taxon>Cervidae</taxon>
        <taxon>Odocoileinae</taxon>
        <taxon>Rangifer</taxon>
    </lineage>
</organism>
<accession>A0ABN8XNF2</accession>
<gene>
    <name evidence="1" type="ORF">MRATA1EN1_LOCUS30734</name>
</gene>
<evidence type="ECO:0000313" key="2">
    <source>
        <dbReference type="Proteomes" id="UP001176941"/>
    </source>
</evidence>
<sequence length="299" mass="32263">MHLDAVRFRHYGETTRKRNVRSSGALAARGTFVELNTVPRRGKCGGAADPALHTDCAMLGSICTAGCALETVSRNLAYAVCGCGNVVEDKKQTEACRYAERSTLRRFFSTYAIPRPSSVFLVCSLDWCGQERKAAHRQLDIASSCTAARTKREMGASARFATCSCTDVCRCGVPAARGELPPALPTEGCGDRSQLVKDPLPQQGEKNVTSGDAYGTRVVAMPHLVRLSAYPPQGTYGREESSIACATSVFRLTERQAPVDVRKAFLSECLLRVRLLSTLHSALGGAGGAVRPLRGVRRY</sequence>
<comment type="caution">
    <text evidence="1">The sequence shown here is derived from an EMBL/GenBank/DDBJ whole genome shotgun (WGS) entry which is preliminary data.</text>
</comment>
<dbReference type="Proteomes" id="UP001176941">
    <property type="component" value="Unassembled WGS sequence"/>
</dbReference>
<name>A0ABN8XNF2_RANTA</name>
<reference evidence="1" key="1">
    <citation type="submission" date="2023-04" db="EMBL/GenBank/DDBJ databases">
        <authorList>
            <consortium name="ELIXIR-Norway"/>
        </authorList>
    </citation>
    <scope>NUCLEOTIDE SEQUENCE [LARGE SCALE GENOMIC DNA]</scope>
</reference>